<organism evidence="7 8">
    <name type="scientific">Candidatus Limadaptatus stercoripullorum</name>
    <dbReference type="NCBI Taxonomy" id="2840846"/>
    <lineage>
        <taxon>Bacteria</taxon>
        <taxon>Bacillati</taxon>
        <taxon>Bacillota</taxon>
        <taxon>Clostridia</taxon>
        <taxon>Eubacteriales</taxon>
        <taxon>Candidatus Limadaptatus</taxon>
    </lineage>
</organism>
<dbReference type="EMBL" id="DVOE01000085">
    <property type="protein sequence ID" value="HIU99299.1"/>
    <property type="molecule type" value="Genomic_DNA"/>
</dbReference>
<dbReference type="InterPro" id="IPR000845">
    <property type="entry name" value="Nucleoside_phosphorylase_d"/>
</dbReference>
<dbReference type="AlphaFoldDB" id="A0A9D1NAK8"/>
<keyword evidence="4 7" id="KW-0378">Hydrolase</keyword>
<evidence type="ECO:0000256" key="5">
    <source>
        <dbReference type="ARBA" id="ARBA00023167"/>
    </source>
</evidence>
<protein>
    <recommendedName>
        <fullName evidence="2">adenosylhomocysteine nucleosidase</fullName>
        <ecNumber evidence="2">3.2.2.9</ecNumber>
    </recommendedName>
</protein>
<evidence type="ECO:0000313" key="7">
    <source>
        <dbReference type="EMBL" id="HIU99299.1"/>
    </source>
</evidence>
<evidence type="ECO:0000256" key="4">
    <source>
        <dbReference type="ARBA" id="ARBA00022801"/>
    </source>
</evidence>
<feature type="domain" description="Nucleoside phosphorylase" evidence="6">
    <location>
        <begin position="2"/>
        <end position="209"/>
    </location>
</feature>
<sequence>MRIGIVTAMVEETVPIITKLGGVVAEDNIAGVRIVQIEAGGHTVYLANSGIGEIRAALAVQLLVDLFDIEVVLNFGFVGSLTGSLLVGETVIAGRAVHYQFDLSAVDGTPAGEYDGRGTVFFETDREIADRFLAALPSPLRVVTVASGDKFVGDRETKKRLRDEFGADICEMELAGICLAAERNGIPVFSLKVVSDAADESAPVSFAEVVGKGLTEYEKLLPELLGALSGVSRSSRPPVVRGERRPVKK</sequence>
<evidence type="ECO:0000259" key="6">
    <source>
        <dbReference type="Pfam" id="PF01048"/>
    </source>
</evidence>
<accession>A0A9D1NAK8</accession>
<dbReference type="GO" id="GO:0019509">
    <property type="term" value="P:L-methionine salvage from methylthioadenosine"/>
    <property type="evidence" value="ECO:0007669"/>
    <property type="project" value="InterPro"/>
</dbReference>
<dbReference type="InterPro" id="IPR010049">
    <property type="entry name" value="MTA_SAH_Nsdase"/>
</dbReference>
<name>A0A9D1NAK8_9FIRM</name>
<comment type="pathway">
    <text evidence="1">Amino-acid biosynthesis; L-methionine biosynthesis via salvage pathway; S-methyl-5-thio-alpha-D-ribose 1-phosphate from S-methyl-5'-thioadenosine (hydrolase route): step 1/2.</text>
</comment>
<dbReference type="GO" id="GO:0019284">
    <property type="term" value="P:L-methionine salvage from S-adenosylmethionine"/>
    <property type="evidence" value="ECO:0007669"/>
    <property type="project" value="TreeGrafter"/>
</dbReference>
<evidence type="ECO:0000256" key="2">
    <source>
        <dbReference type="ARBA" id="ARBA00011974"/>
    </source>
</evidence>
<keyword evidence="3" id="KW-0028">Amino-acid biosynthesis</keyword>
<dbReference type="GO" id="GO:0008782">
    <property type="term" value="F:adenosylhomocysteine nucleosidase activity"/>
    <property type="evidence" value="ECO:0007669"/>
    <property type="project" value="UniProtKB-EC"/>
</dbReference>
<dbReference type="Gene3D" id="3.40.50.1580">
    <property type="entry name" value="Nucleoside phosphorylase domain"/>
    <property type="match status" value="1"/>
</dbReference>
<gene>
    <name evidence="7" type="primary">mtnN</name>
    <name evidence="7" type="ORF">IAC73_05610</name>
</gene>
<dbReference type="PANTHER" id="PTHR46832:SF1">
    <property type="entry name" value="5'-METHYLTHIOADENOSINE_S-ADENOSYLHOMOCYSTEINE NUCLEOSIDASE"/>
    <property type="match status" value="1"/>
</dbReference>
<dbReference type="InterPro" id="IPR035994">
    <property type="entry name" value="Nucleoside_phosphorylase_sf"/>
</dbReference>
<comment type="caution">
    <text evidence="7">The sequence shown here is derived from an EMBL/GenBank/DDBJ whole genome shotgun (WGS) entry which is preliminary data.</text>
</comment>
<evidence type="ECO:0000256" key="3">
    <source>
        <dbReference type="ARBA" id="ARBA00022605"/>
    </source>
</evidence>
<dbReference type="SUPFAM" id="SSF53167">
    <property type="entry name" value="Purine and uridine phosphorylases"/>
    <property type="match status" value="1"/>
</dbReference>
<dbReference type="PANTHER" id="PTHR46832">
    <property type="entry name" value="5'-METHYLTHIOADENOSINE/S-ADENOSYLHOMOCYSTEINE NUCLEOSIDASE"/>
    <property type="match status" value="1"/>
</dbReference>
<dbReference type="EC" id="3.2.2.9" evidence="2"/>
<dbReference type="CDD" id="cd09008">
    <property type="entry name" value="MTAN"/>
    <property type="match status" value="1"/>
</dbReference>
<dbReference type="GO" id="GO:0009164">
    <property type="term" value="P:nucleoside catabolic process"/>
    <property type="evidence" value="ECO:0007669"/>
    <property type="project" value="InterPro"/>
</dbReference>
<dbReference type="NCBIfam" id="TIGR01704">
    <property type="entry name" value="MTA_SAH-Nsdase"/>
    <property type="match status" value="1"/>
</dbReference>
<keyword evidence="5" id="KW-0486">Methionine biosynthesis</keyword>
<dbReference type="Proteomes" id="UP000886857">
    <property type="component" value="Unassembled WGS sequence"/>
</dbReference>
<reference evidence="7" key="2">
    <citation type="journal article" date="2021" name="PeerJ">
        <title>Extensive microbial diversity within the chicken gut microbiome revealed by metagenomics and culture.</title>
        <authorList>
            <person name="Gilroy R."/>
            <person name="Ravi A."/>
            <person name="Getino M."/>
            <person name="Pursley I."/>
            <person name="Horton D.L."/>
            <person name="Alikhan N.F."/>
            <person name="Baker D."/>
            <person name="Gharbi K."/>
            <person name="Hall N."/>
            <person name="Watson M."/>
            <person name="Adriaenssens E.M."/>
            <person name="Foster-Nyarko E."/>
            <person name="Jarju S."/>
            <person name="Secka A."/>
            <person name="Antonio M."/>
            <person name="Oren A."/>
            <person name="Chaudhuri R.R."/>
            <person name="La Ragione R."/>
            <person name="Hildebrand F."/>
            <person name="Pallen M.J."/>
        </authorList>
    </citation>
    <scope>NUCLEOTIDE SEQUENCE</scope>
    <source>
        <strain evidence="7">10406</strain>
    </source>
</reference>
<keyword evidence="7" id="KW-0326">Glycosidase</keyword>
<evidence type="ECO:0000313" key="8">
    <source>
        <dbReference type="Proteomes" id="UP000886857"/>
    </source>
</evidence>
<dbReference type="Pfam" id="PF01048">
    <property type="entry name" value="PNP_UDP_1"/>
    <property type="match status" value="1"/>
</dbReference>
<reference evidence="7" key="1">
    <citation type="submission" date="2020-10" db="EMBL/GenBank/DDBJ databases">
        <authorList>
            <person name="Gilroy R."/>
        </authorList>
    </citation>
    <scope>NUCLEOTIDE SEQUENCE</scope>
    <source>
        <strain evidence="7">10406</strain>
    </source>
</reference>
<dbReference type="GO" id="GO:0008930">
    <property type="term" value="F:methylthioadenosine nucleosidase activity"/>
    <property type="evidence" value="ECO:0007669"/>
    <property type="project" value="InterPro"/>
</dbReference>
<dbReference type="GO" id="GO:0005829">
    <property type="term" value="C:cytosol"/>
    <property type="evidence" value="ECO:0007669"/>
    <property type="project" value="TreeGrafter"/>
</dbReference>
<proteinExistence type="predicted"/>
<evidence type="ECO:0000256" key="1">
    <source>
        <dbReference type="ARBA" id="ARBA00004945"/>
    </source>
</evidence>